<accession>A0A2H5XCB6</accession>
<feature type="modified residue" description="O-UMP-tyrosine" evidence="6">
    <location>
        <position position="51"/>
    </location>
</feature>
<evidence type="ECO:0000256" key="2">
    <source>
        <dbReference type="ARBA" id="ARBA00022553"/>
    </source>
</evidence>
<comment type="caution">
    <text evidence="9">The sequence shown here is derived from an EMBL/GenBank/DDBJ whole genome shotgun (WGS) entry which is preliminary data.</text>
</comment>
<sequence>MKMVHAIIRPHKLHEVKEALAEIGISGMTVVDVRGYGRQKGHVERYRGAEYTVDLLAKVKLEIVVRDDQVDEVVDAIVRAARTGEIGDGKIFITPVEDAVRVRTGDRGEDAIA</sequence>
<comment type="subunit">
    <text evidence="1">Homotrimer.</text>
</comment>
<dbReference type="Gene3D" id="3.30.70.120">
    <property type="match status" value="1"/>
</dbReference>
<evidence type="ECO:0000313" key="10">
    <source>
        <dbReference type="Proteomes" id="UP000236173"/>
    </source>
</evidence>
<dbReference type="PROSITE" id="PS51343">
    <property type="entry name" value="PII_GLNB_DOM"/>
    <property type="match status" value="1"/>
</dbReference>
<dbReference type="Proteomes" id="UP000236173">
    <property type="component" value="Unassembled WGS sequence"/>
</dbReference>
<evidence type="ECO:0000256" key="1">
    <source>
        <dbReference type="ARBA" id="ARBA00011233"/>
    </source>
</evidence>
<evidence type="ECO:0000256" key="8">
    <source>
        <dbReference type="RuleBase" id="RU003936"/>
    </source>
</evidence>
<dbReference type="GO" id="GO:0006808">
    <property type="term" value="P:regulation of nitrogen utilization"/>
    <property type="evidence" value="ECO:0007669"/>
    <property type="project" value="InterPro"/>
</dbReference>
<evidence type="ECO:0000256" key="3">
    <source>
        <dbReference type="ARBA" id="ARBA00022741"/>
    </source>
</evidence>
<evidence type="ECO:0000313" key="9">
    <source>
        <dbReference type="EMBL" id="GBC98841.1"/>
    </source>
</evidence>
<dbReference type="PANTHER" id="PTHR30115:SF11">
    <property type="entry name" value="NITROGEN REGULATORY PROTEIN P-II HOMOLOG"/>
    <property type="match status" value="1"/>
</dbReference>
<proteinExistence type="inferred from homology"/>
<dbReference type="EMBL" id="BEHT01000016">
    <property type="protein sequence ID" value="GBC98841.1"/>
    <property type="molecule type" value="Genomic_DNA"/>
</dbReference>
<dbReference type="GO" id="GO:0030234">
    <property type="term" value="F:enzyme regulator activity"/>
    <property type="evidence" value="ECO:0007669"/>
    <property type="project" value="InterPro"/>
</dbReference>
<dbReference type="InterPro" id="IPR002187">
    <property type="entry name" value="N-reg_PII"/>
</dbReference>
<name>A0A2H5XCB6_9BACT</name>
<evidence type="ECO:0000256" key="4">
    <source>
        <dbReference type="ARBA" id="ARBA00023015"/>
    </source>
</evidence>
<dbReference type="GO" id="GO:0005829">
    <property type="term" value="C:cytosol"/>
    <property type="evidence" value="ECO:0007669"/>
    <property type="project" value="TreeGrafter"/>
</dbReference>
<dbReference type="PRINTS" id="PR00340">
    <property type="entry name" value="PIIGLNB"/>
</dbReference>
<dbReference type="PIRSF" id="PIRSF039144">
    <property type="entry name" value="GlnB"/>
    <property type="match status" value="1"/>
</dbReference>
<dbReference type="PROSITE" id="PS00496">
    <property type="entry name" value="PII_GLNB_UMP"/>
    <property type="match status" value="1"/>
</dbReference>
<protein>
    <submittedName>
        <fullName evidence="9">Nitrogen regulatory protein P-II</fullName>
    </submittedName>
</protein>
<dbReference type="InterPro" id="IPR002332">
    <property type="entry name" value="N-reg_PII_urydylation_site"/>
</dbReference>
<dbReference type="FunFam" id="3.30.70.120:FF:000001">
    <property type="entry name" value="Nitrogen regulatory protein P-II"/>
    <property type="match status" value="1"/>
</dbReference>
<evidence type="ECO:0000256" key="7">
    <source>
        <dbReference type="PIRSR" id="PIRSR602187-50"/>
    </source>
</evidence>
<evidence type="ECO:0000256" key="6">
    <source>
        <dbReference type="PIRSR" id="PIRSR039144-50"/>
    </source>
</evidence>
<dbReference type="SUPFAM" id="SSF54913">
    <property type="entry name" value="GlnB-like"/>
    <property type="match status" value="1"/>
</dbReference>
<dbReference type="PROSITE" id="PS00638">
    <property type="entry name" value="PII_GLNB_CTER"/>
    <property type="match status" value="1"/>
</dbReference>
<dbReference type="GO" id="GO:0005524">
    <property type="term" value="F:ATP binding"/>
    <property type="evidence" value="ECO:0007669"/>
    <property type="project" value="TreeGrafter"/>
</dbReference>
<dbReference type="PANTHER" id="PTHR30115">
    <property type="entry name" value="NITROGEN REGULATORY PROTEIN P-II"/>
    <property type="match status" value="1"/>
</dbReference>
<reference evidence="10" key="1">
    <citation type="submission" date="2017-09" db="EMBL/GenBank/DDBJ databases">
        <title>Metaegenomics of thermophilic ammonia-oxidizing enrichment culture.</title>
        <authorList>
            <person name="Kato S."/>
            <person name="Suzuki K."/>
        </authorList>
    </citation>
    <scope>NUCLEOTIDE SEQUENCE [LARGE SCALE GENOMIC DNA]</scope>
</reference>
<keyword evidence="3" id="KW-0547">Nucleotide-binding</keyword>
<evidence type="ECO:0000256" key="5">
    <source>
        <dbReference type="ARBA" id="ARBA00023163"/>
    </source>
</evidence>
<keyword evidence="2 7" id="KW-0597">Phosphoprotein</keyword>
<dbReference type="SMART" id="SM00938">
    <property type="entry name" value="P-II"/>
    <property type="match status" value="1"/>
</dbReference>
<gene>
    <name evidence="9" type="primary">glnB_2</name>
    <name evidence="9" type="ORF">HRbin17_01358</name>
</gene>
<comment type="similarity">
    <text evidence="8">Belongs to the P(II) protein family.</text>
</comment>
<dbReference type="Pfam" id="PF00543">
    <property type="entry name" value="P-II"/>
    <property type="match status" value="1"/>
</dbReference>
<dbReference type="AlphaFoldDB" id="A0A2H5XCB6"/>
<dbReference type="InterPro" id="IPR011322">
    <property type="entry name" value="N-reg_PII-like_a/b"/>
</dbReference>
<dbReference type="InterPro" id="IPR015867">
    <property type="entry name" value="N-reg_PII/ATP_PRibTrfase_C"/>
</dbReference>
<keyword evidence="5" id="KW-0804">Transcription</keyword>
<keyword evidence="4" id="KW-0805">Transcription regulation</keyword>
<dbReference type="InterPro" id="IPR017918">
    <property type="entry name" value="N-reg_PII_CS"/>
</dbReference>
<organism evidence="9 10">
    <name type="scientific">Candidatus Fervidibacter japonicus</name>
    <dbReference type="NCBI Taxonomy" id="2035412"/>
    <lineage>
        <taxon>Bacteria</taxon>
        <taxon>Candidatus Fervidibacterota</taxon>
        <taxon>Candidatus Fervidibacter</taxon>
    </lineage>
</organism>